<sequence>MLTGPLCRAGRALVEISRDNLAKLSKVDASVIEDFERKIDKPSAETINQLQSALEDLGAVFIPEDERGVGVRLKFTASEAKRIAILEGEGGIIAQDDVT</sequence>
<gene>
    <name evidence="1" type="ORF">HKX02_19305</name>
    <name evidence="2" type="ORF">OHAE_3334</name>
</gene>
<evidence type="ECO:0000313" key="3">
    <source>
        <dbReference type="Proteomes" id="UP000246073"/>
    </source>
</evidence>
<dbReference type="GO" id="GO:0003677">
    <property type="term" value="F:DNA binding"/>
    <property type="evidence" value="ECO:0007669"/>
    <property type="project" value="InterPro"/>
</dbReference>
<dbReference type="SUPFAM" id="SSF47413">
    <property type="entry name" value="lambda repressor-like DNA-binding domains"/>
    <property type="match status" value="1"/>
</dbReference>
<organism evidence="2 3">
    <name type="scientific">Ochrobactrum soli</name>
    <dbReference type="NCBI Taxonomy" id="2448455"/>
    <lineage>
        <taxon>Bacteria</taxon>
        <taxon>Pseudomonadati</taxon>
        <taxon>Pseudomonadota</taxon>
        <taxon>Alphaproteobacteria</taxon>
        <taxon>Hyphomicrobiales</taxon>
        <taxon>Brucellaceae</taxon>
        <taxon>Brucella/Ochrobactrum group</taxon>
        <taxon>Ochrobactrum</taxon>
    </lineage>
</organism>
<name>A0A2P9HH28_9HYPH</name>
<accession>A0A2P9HH28</accession>
<dbReference type="GO" id="GO:0004812">
    <property type="term" value="F:aminoacyl-tRNA ligase activity"/>
    <property type="evidence" value="ECO:0007669"/>
    <property type="project" value="UniProtKB-KW"/>
</dbReference>
<dbReference type="Proteomes" id="UP000574931">
    <property type="component" value="Unassembled WGS sequence"/>
</dbReference>
<keyword evidence="4" id="KW-1185">Reference proteome</keyword>
<dbReference type="EMBL" id="OOFM01000004">
    <property type="protein sequence ID" value="SPL63402.1"/>
    <property type="molecule type" value="Genomic_DNA"/>
</dbReference>
<protein>
    <submittedName>
        <fullName evidence="2">COG0441: Threonyl-tRNA synthetase</fullName>
    </submittedName>
    <submittedName>
        <fullName evidence="1">XRE family transcriptional regulator</fullName>
    </submittedName>
</protein>
<evidence type="ECO:0000313" key="1">
    <source>
        <dbReference type="EMBL" id="NNU62385.1"/>
    </source>
</evidence>
<dbReference type="Proteomes" id="UP000246073">
    <property type="component" value="Unassembled WGS sequence"/>
</dbReference>
<dbReference type="InterPro" id="IPR010982">
    <property type="entry name" value="Lambda_DNA-bd_dom_sf"/>
</dbReference>
<keyword evidence="2" id="KW-0030">Aminoacyl-tRNA synthetase</keyword>
<proteinExistence type="predicted"/>
<reference evidence="2" key="1">
    <citation type="submission" date="2017-12" db="EMBL/GenBank/DDBJ databases">
        <authorList>
            <person name="Hurst M.R.H."/>
        </authorList>
    </citation>
    <scope>NUCLEOTIDE SEQUENCE [LARGE SCALE GENOMIC DNA]</scope>
    <source>
        <strain evidence="2">FI11154</strain>
    </source>
</reference>
<evidence type="ECO:0000313" key="4">
    <source>
        <dbReference type="Proteomes" id="UP000574931"/>
    </source>
</evidence>
<dbReference type="Gene3D" id="1.10.260.40">
    <property type="entry name" value="lambda repressor-like DNA-binding domains"/>
    <property type="match status" value="1"/>
</dbReference>
<evidence type="ECO:0000313" key="2">
    <source>
        <dbReference type="EMBL" id="SPL63402.1"/>
    </source>
</evidence>
<dbReference type="AlphaFoldDB" id="A0A2P9HH28"/>
<reference evidence="3" key="2">
    <citation type="submission" date="2017-12" db="EMBL/GenBank/DDBJ databases">
        <authorList>
            <person name="Diaz M."/>
        </authorList>
    </citation>
    <scope>NUCLEOTIDE SEQUENCE [LARGE SCALE GENOMIC DNA]</scope>
    <source>
        <strain evidence="3">FI11154</strain>
    </source>
</reference>
<dbReference type="RefSeq" id="WP_109367334.1">
    <property type="nucleotide sequence ID" value="NZ_JABFCY010000013.1"/>
</dbReference>
<dbReference type="EMBL" id="JABFCY010000013">
    <property type="protein sequence ID" value="NNU62385.1"/>
    <property type="molecule type" value="Genomic_DNA"/>
</dbReference>
<reference evidence="1 4" key="3">
    <citation type="submission" date="2020-05" db="EMBL/GenBank/DDBJ databases">
        <title>Draft Genome Sequence of Ochrobactrum soli Isolated from Stable Fly Gut.</title>
        <authorList>
            <person name="Pileggi M.T."/>
            <person name="Vazhakkala L.J."/>
            <person name="Wong C.N."/>
        </authorList>
    </citation>
    <scope>NUCLEOTIDE SEQUENCE [LARGE SCALE GENOMIC DNA]</scope>
    <source>
        <strain evidence="1 4">MTP-C0764</strain>
    </source>
</reference>
<keyword evidence="2" id="KW-0436">Ligase</keyword>